<dbReference type="RefSeq" id="WP_245431952.1">
    <property type="nucleotide sequence ID" value="NZ_BAAAVY010000019.1"/>
</dbReference>
<dbReference type="EMBL" id="UFSM01000001">
    <property type="protein sequence ID" value="SUU88824.1"/>
    <property type="molecule type" value="Genomic_DNA"/>
</dbReference>
<evidence type="ECO:0000313" key="3">
    <source>
        <dbReference type="Proteomes" id="UP000254701"/>
    </source>
</evidence>
<dbReference type="Pfam" id="PF07739">
    <property type="entry name" value="TipAS"/>
    <property type="match status" value="1"/>
</dbReference>
<dbReference type="Gene3D" id="1.10.490.50">
    <property type="entry name" value="Antibiotic binding domain of TipA-like multidrug resistance regulators"/>
    <property type="match status" value="1"/>
</dbReference>
<dbReference type="SUPFAM" id="SSF89082">
    <property type="entry name" value="Antibiotic binding domain of TipA-like multidrug resistance regulators"/>
    <property type="match status" value="1"/>
</dbReference>
<dbReference type="AlphaFoldDB" id="A0A380WKZ4"/>
<evidence type="ECO:0000313" key="2">
    <source>
        <dbReference type="EMBL" id="SUU88824.1"/>
    </source>
</evidence>
<sequence>MPDLYRGFSEKQAEYEDWLFECYGEPMRRTIGQAPKLVEKQSKAAMAELRDIEQSLPAAMEKGVVPEARELDILVERHHRWVSRMWPQPCTMDAYSGLADIYDHPDFARRYETIAPCFARWLPMAMRPWHGGKPSERKGAGPFGLAPLDCCEFLSVLRTVLRSGRVR</sequence>
<dbReference type="InterPro" id="IPR036244">
    <property type="entry name" value="TipA-like_antibiotic-bd"/>
</dbReference>
<accession>A0A380WKZ4</accession>
<proteinExistence type="predicted"/>
<feature type="domain" description="TipAS antibiotic-recognition" evidence="1">
    <location>
        <begin position="15"/>
        <end position="127"/>
    </location>
</feature>
<evidence type="ECO:0000259" key="1">
    <source>
        <dbReference type="Pfam" id="PF07739"/>
    </source>
</evidence>
<dbReference type="InterPro" id="IPR012925">
    <property type="entry name" value="TipAS_dom"/>
</dbReference>
<name>A0A380WKZ4_AMIAI</name>
<protein>
    <submittedName>
        <fullName evidence="2">TipAS antibiotic-recognition domain</fullName>
    </submittedName>
</protein>
<reference evidence="2 3" key="1">
    <citation type="submission" date="2018-06" db="EMBL/GenBank/DDBJ databases">
        <authorList>
            <consortium name="Pathogen Informatics"/>
            <person name="Doyle S."/>
        </authorList>
    </citation>
    <scope>NUCLEOTIDE SEQUENCE [LARGE SCALE GENOMIC DNA]</scope>
    <source>
        <strain evidence="2 3">NCTC10684</strain>
    </source>
</reference>
<organism evidence="2 3">
    <name type="scientific">Aminobacter aminovorans</name>
    <name type="common">Chelatobacter heintzii</name>
    <dbReference type="NCBI Taxonomy" id="83263"/>
    <lineage>
        <taxon>Bacteria</taxon>
        <taxon>Pseudomonadati</taxon>
        <taxon>Pseudomonadota</taxon>
        <taxon>Alphaproteobacteria</taxon>
        <taxon>Hyphomicrobiales</taxon>
        <taxon>Phyllobacteriaceae</taxon>
        <taxon>Aminobacter</taxon>
    </lineage>
</organism>
<dbReference type="Proteomes" id="UP000254701">
    <property type="component" value="Unassembled WGS sequence"/>
</dbReference>
<gene>
    <name evidence="2" type="ORF">NCTC10684_02055</name>
</gene>